<dbReference type="SMART" id="SM00530">
    <property type="entry name" value="HTH_XRE"/>
    <property type="match status" value="1"/>
</dbReference>
<dbReference type="SUPFAM" id="SSF47413">
    <property type="entry name" value="lambda repressor-like DNA-binding domains"/>
    <property type="match status" value="1"/>
</dbReference>
<proteinExistence type="predicted"/>
<feature type="domain" description="HTH cro/C1-type" evidence="2">
    <location>
        <begin position="5"/>
        <end position="59"/>
    </location>
</feature>
<comment type="caution">
    <text evidence="3">The sequence shown here is derived from an EMBL/GenBank/DDBJ whole genome shotgun (WGS) entry which is preliminary data.</text>
</comment>
<dbReference type="Proteomes" id="UP000824124">
    <property type="component" value="Unassembled WGS sequence"/>
</dbReference>
<dbReference type="Gene3D" id="1.10.260.40">
    <property type="entry name" value="lambda repressor-like DNA-binding domains"/>
    <property type="match status" value="1"/>
</dbReference>
<evidence type="ECO:0000259" key="2">
    <source>
        <dbReference type="PROSITE" id="PS50943"/>
    </source>
</evidence>
<dbReference type="AlphaFoldDB" id="A0A9D1HKE8"/>
<dbReference type="PANTHER" id="PTHR46558">
    <property type="entry name" value="TRACRIPTIONAL REGULATORY PROTEIN-RELATED-RELATED"/>
    <property type="match status" value="1"/>
</dbReference>
<dbReference type="EMBL" id="DVMH01000030">
    <property type="protein sequence ID" value="HIU10812.1"/>
    <property type="molecule type" value="Genomic_DNA"/>
</dbReference>
<dbReference type="GO" id="GO:0003677">
    <property type="term" value="F:DNA binding"/>
    <property type="evidence" value="ECO:0007669"/>
    <property type="project" value="UniProtKB-KW"/>
</dbReference>
<keyword evidence="1" id="KW-0238">DNA-binding</keyword>
<dbReference type="PANTHER" id="PTHR46558:SF11">
    <property type="entry name" value="HTH-TYPE TRANSCRIPTIONAL REGULATOR XRE"/>
    <property type="match status" value="1"/>
</dbReference>
<evidence type="ECO:0000256" key="1">
    <source>
        <dbReference type="ARBA" id="ARBA00023125"/>
    </source>
</evidence>
<protein>
    <submittedName>
        <fullName evidence="3">Helix-turn-helix transcriptional regulator</fullName>
    </submittedName>
</protein>
<dbReference type="Pfam" id="PF01381">
    <property type="entry name" value="HTH_3"/>
    <property type="match status" value="1"/>
</dbReference>
<dbReference type="InterPro" id="IPR010982">
    <property type="entry name" value="Lambda_DNA-bd_dom_sf"/>
</dbReference>
<gene>
    <name evidence="3" type="ORF">IAB00_06210</name>
</gene>
<reference evidence="3" key="1">
    <citation type="submission" date="2020-10" db="EMBL/GenBank/DDBJ databases">
        <authorList>
            <person name="Gilroy R."/>
        </authorList>
    </citation>
    <scope>NUCLEOTIDE SEQUENCE</scope>
    <source>
        <strain evidence="3">2830</strain>
    </source>
</reference>
<dbReference type="PROSITE" id="PS50943">
    <property type="entry name" value="HTH_CROC1"/>
    <property type="match status" value="1"/>
</dbReference>
<evidence type="ECO:0000313" key="3">
    <source>
        <dbReference type="EMBL" id="HIU10812.1"/>
    </source>
</evidence>
<evidence type="ECO:0000313" key="4">
    <source>
        <dbReference type="Proteomes" id="UP000824124"/>
    </source>
</evidence>
<dbReference type="InterPro" id="IPR001387">
    <property type="entry name" value="Cro/C1-type_HTH"/>
</dbReference>
<accession>A0A9D1HKE8</accession>
<organism evidence="3 4">
    <name type="scientific">Candidatus Avidehalobacter gallistercoris</name>
    <dbReference type="NCBI Taxonomy" id="2840694"/>
    <lineage>
        <taxon>Bacteria</taxon>
        <taxon>Bacillati</taxon>
        <taxon>Bacillota</taxon>
        <taxon>Clostridia</taxon>
        <taxon>Eubacteriales</taxon>
        <taxon>Peptococcaceae</taxon>
        <taxon>Peptococcaceae incertae sedis</taxon>
        <taxon>Candidatus Avidehalobacter</taxon>
    </lineage>
</organism>
<name>A0A9D1HKE8_9FIRM</name>
<reference evidence="3" key="2">
    <citation type="journal article" date="2021" name="PeerJ">
        <title>Extensive microbial diversity within the chicken gut microbiome revealed by metagenomics and culture.</title>
        <authorList>
            <person name="Gilroy R."/>
            <person name="Ravi A."/>
            <person name="Getino M."/>
            <person name="Pursley I."/>
            <person name="Horton D.L."/>
            <person name="Alikhan N.F."/>
            <person name="Baker D."/>
            <person name="Gharbi K."/>
            <person name="Hall N."/>
            <person name="Watson M."/>
            <person name="Adriaenssens E.M."/>
            <person name="Foster-Nyarko E."/>
            <person name="Jarju S."/>
            <person name="Secka A."/>
            <person name="Antonio M."/>
            <person name="Oren A."/>
            <person name="Chaudhuri R.R."/>
            <person name="La Ragione R."/>
            <person name="Hildebrand F."/>
            <person name="Pallen M.J."/>
        </authorList>
    </citation>
    <scope>NUCLEOTIDE SEQUENCE</scope>
    <source>
        <strain evidence="3">2830</strain>
    </source>
</reference>
<sequence length="78" mass="8985">MYKRVRDLREDHDLLQKDVAAYLHCSSTAYAHYETGIRNMPVEVLIKLAQFYGVSIDYMVGLTDVKQPYPPAKKIPRG</sequence>
<dbReference type="CDD" id="cd00093">
    <property type="entry name" value="HTH_XRE"/>
    <property type="match status" value="1"/>
</dbReference>